<feature type="transmembrane region" description="Helical" evidence="7">
    <location>
        <begin position="291"/>
        <end position="310"/>
    </location>
</feature>
<sequence>MTNKPQHRTEFIGYLHSFRGFAIIMIVMIHAVGAAFYGAYDTYDESHPIIIINEVLFHDSTLYFALISGLLYTKILASRGLLNFYRSKLKFILLPYLFFTLVFTAFKIESDEGLWILSYFYEVFINLIYGKASFVLWYIPVLFFLYAVTPVLDYLLKTNTITRFIFLLVILLPLVVSRIQMAQDYILEFETMLYFTGAYALGMFIGTYLDETMHWVKQNRLLLWTCTLMTSALLFYIYMAQIDLLGFISLKESLFYIQKLGLAVLVIFGFKQLNEKHPKWLNGIANDSFSIYFMHGFLVYALLPLLRPLLKWDETKPLMVMLGSFVLLIGAIVISWMVVKLFQHVFGKYSRMIVGG</sequence>
<feature type="transmembrane region" description="Helical" evidence="7">
    <location>
        <begin position="221"/>
        <end position="241"/>
    </location>
</feature>
<evidence type="ECO:0000256" key="1">
    <source>
        <dbReference type="ARBA" id="ARBA00004651"/>
    </source>
</evidence>
<keyword evidence="3" id="KW-1003">Cell membrane</keyword>
<keyword evidence="4 7" id="KW-0812">Transmembrane</keyword>
<feature type="transmembrane region" description="Helical" evidence="7">
    <location>
        <begin position="191"/>
        <end position="209"/>
    </location>
</feature>
<evidence type="ECO:0000256" key="4">
    <source>
        <dbReference type="ARBA" id="ARBA00022692"/>
    </source>
</evidence>
<keyword evidence="5 7" id="KW-1133">Transmembrane helix</keyword>
<dbReference type="PANTHER" id="PTHR40074">
    <property type="entry name" value="O-ACETYLTRANSFERASE WECH"/>
    <property type="match status" value="1"/>
</dbReference>
<comment type="similarity">
    <text evidence="2">Belongs to the acyltransferase 3 family.</text>
</comment>
<dbReference type="GO" id="GO:0016746">
    <property type="term" value="F:acyltransferase activity"/>
    <property type="evidence" value="ECO:0007669"/>
    <property type="project" value="UniProtKB-KW"/>
</dbReference>
<feature type="transmembrane region" description="Helical" evidence="7">
    <location>
        <begin position="160"/>
        <end position="179"/>
    </location>
</feature>
<evidence type="ECO:0000256" key="3">
    <source>
        <dbReference type="ARBA" id="ARBA00022475"/>
    </source>
</evidence>
<feature type="transmembrane region" description="Helical" evidence="7">
    <location>
        <begin position="89"/>
        <end position="108"/>
    </location>
</feature>
<evidence type="ECO:0000256" key="6">
    <source>
        <dbReference type="ARBA" id="ARBA00023136"/>
    </source>
</evidence>
<evidence type="ECO:0000259" key="8">
    <source>
        <dbReference type="Pfam" id="PF01757"/>
    </source>
</evidence>
<accession>A0ABV9N2S8</accession>
<dbReference type="EMBL" id="JBHSGP010000008">
    <property type="protein sequence ID" value="MFC4721736.1"/>
    <property type="molecule type" value="Genomic_DNA"/>
</dbReference>
<evidence type="ECO:0000256" key="2">
    <source>
        <dbReference type="ARBA" id="ARBA00007400"/>
    </source>
</evidence>
<comment type="caution">
    <text evidence="9">The sequence shown here is derived from an EMBL/GenBank/DDBJ whole genome shotgun (WGS) entry which is preliminary data.</text>
</comment>
<keyword evidence="10" id="KW-1185">Reference proteome</keyword>
<evidence type="ECO:0000256" key="7">
    <source>
        <dbReference type="SAM" id="Phobius"/>
    </source>
</evidence>
<comment type="subcellular location">
    <subcellularLocation>
        <location evidence="1">Cell membrane</location>
        <topology evidence="1">Multi-pass membrane protein</topology>
    </subcellularLocation>
</comment>
<feature type="domain" description="Acyltransferase 3" evidence="8">
    <location>
        <begin position="13"/>
        <end position="336"/>
    </location>
</feature>
<name>A0ABV9N2S8_9FLAO</name>
<gene>
    <name evidence="9" type="ORF">ACFO5O_05365</name>
</gene>
<proteinExistence type="inferred from homology"/>
<dbReference type="Pfam" id="PF01757">
    <property type="entry name" value="Acyl_transf_3"/>
    <property type="match status" value="1"/>
</dbReference>
<organism evidence="9 10">
    <name type="scientific">Geojedonia litorea</name>
    <dbReference type="NCBI Taxonomy" id="1268269"/>
    <lineage>
        <taxon>Bacteria</taxon>
        <taxon>Pseudomonadati</taxon>
        <taxon>Bacteroidota</taxon>
        <taxon>Flavobacteriia</taxon>
        <taxon>Flavobacteriales</taxon>
        <taxon>Flavobacteriaceae</taxon>
        <taxon>Geojedonia</taxon>
    </lineage>
</organism>
<dbReference type="InterPro" id="IPR002656">
    <property type="entry name" value="Acyl_transf_3_dom"/>
</dbReference>
<evidence type="ECO:0000313" key="10">
    <source>
        <dbReference type="Proteomes" id="UP001595953"/>
    </source>
</evidence>
<feature type="transmembrane region" description="Helical" evidence="7">
    <location>
        <begin position="128"/>
        <end position="148"/>
    </location>
</feature>
<dbReference type="RefSeq" id="WP_387961648.1">
    <property type="nucleotide sequence ID" value="NZ_JBHSGP010000008.1"/>
</dbReference>
<feature type="transmembrane region" description="Helical" evidence="7">
    <location>
        <begin position="60"/>
        <end position="77"/>
    </location>
</feature>
<dbReference type="PANTHER" id="PTHR40074:SF2">
    <property type="entry name" value="O-ACETYLTRANSFERASE WECH"/>
    <property type="match status" value="1"/>
</dbReference>
<dbReference type="Proteomes" id="UP001595953">
    <property type="component" value="Unassembled WGS sequence"/>
</dbReference>
<keyword evidence="9" id="KW-0808">Transferase</keyword>
<keyword evidence="9" id="KW-0012">Acyltransferase</keyword>
<evidence type="ECO:0000256" key="5">
    <source>
        <dbReference type="ARBA" id="ARBA00022989"/>
    </source>
</evidence>
<keyword evidence="6 7" id="KW-0472">Membrane</keyword>
<protein>
    <submittedName>
        <fullName evidence="9">Acyltransferase family protein</fullName>
    </submittedName>
</protein>
<reference evidence="10" key="1">
    <citation type="journal article" date="2019" name="Int. J. Syst. Evol. Microbiol.">
        <title>The Global Catalogue of Microorganisms (GCM) 10K type strain sequencing project: providing services to taxonomists for standard genome sequencing and annotation.</title>
        <authorList>
            <consortium name="The Broad Institute Genomics Platform"/>
            <consortium name="The Broad Institute Genome Sequencing Center for Infectious Disease"/>
            <person name="Wu L."/>
            <person name="Ma J."/>
        </authorList>
    </citation>
    <scope>NUCLEOTIDE SEQUENCE [LARGE SCALE GENOMIC DNA]</scope>
    <source>
        <strain evidence="10">CCUG 63682</strain>
    </source>
</reference>
<feature type="transmembrane region" description="Helical" evidence="7">
    <location>
        <begin position="21"/>
        <end position="40"/>
    </location>
</feature>
<feature type="transmembrane region" description="Helical" evidence="7">
    <location>
        <begin position="253"/>
        <end position="270"/>
    </location>
</feature>
<evidence type="ECO:0000313" key="9">
    <source>
        <dbReference type="EMBL" id="MFC4721736.1"/>
    </source>
</evidence>
<feature type="transmembrane region" description="Helical" evidence="7">
    <location>
        <begin position="322"/>
        <end position="342"/>
    </location>
</feature>